<dbReference type="InterPro" id="IPR037197">
    <property type="entry name" value="WWE_dom_sf"/>
</dbReference>
<evidence type="ECO:0000259" key="1">
    <source>
        <dbReference type="PROSITE" id="PS50918"/>
    </source>
</evidence>
<evidence type="ECO:0000313" key="2">
    <source>
        <dbReference type="Proteomes" id="UP000095283"/>
    </source>
</evidence>
<dbReference type="Gene3D" id="3.30.720.50">
    <property type="match status" value="1"/>
</dbReference>
<keyword evidence="2" id="KW-1185">Reference proteome</keyword>
<dbReference type="PROSITE" id="PS50918">
    <property type="entry name" value="WWE"/>
    <property type="match status" value="1"/>
</dbReference>
<protein>
    <submittedName>
        <fullName evidence="3">WWE domain-containing protein</fullName>
    </submittedName>
</protein>
<reference evidence="3" key="1">
    <citation type="submission" date="2016-11" db="UniProtKB">
        <authorList>
            <consortium name="WormBaseParasite"/>
        </authorList>
    </citation>
    <scope>IDENTIFICATION</scope>
</reference>
<dbReference type="Proteomes" id="UP000095283">
    <property type="component" value="Unplaced"/>
</dbReference>
<proteinExistence type="predicted"/>
<dbReference type="SUPFAM" id="SSF117839">
    <property type="entry name" value="WWE domain"/>
    <property type="match status" value="1"/>
</dbReference>
<evidence type="ECO:0000313" key="3">
    <source>
        <dbReference type="WBParaSite" id="Hba_16755"/>
    </source>
</evidence>
<name>A0A1I7XG89_HETBA</name>
<dbReference type="AlphaFoldDB" id="A0A1I7XG89"/>
<sequence>MYVLPNSIDFAMFDVLWEYELKLGHWARYKHELSDKLNQASTSLIIKAELEESELNIDLSIMKQVNMVSGFRRNIRCAVKKKEDEKFVVWEYQKGRRYYPLPRDISVQLEATQAAFKILSLFNCKMPHSSGLDGIELQFEGLRWSVNIVEMKMTSTNGQKYKFRRTESHAESAISASPVPPAQRTRTVIKRGPKSVEYKEIKSDKEDEDWEISSKKSCHQKKSNYDKCTKGNTKSRSYKSGKRTVIIKGSVPVDPECVEKLKTAHVLSEGNIAWDVMLNQVN</sequence>
<dbReference type="Pfam" id="PF02825">
    <property type="entry name" value="WWE"/>
    <property type="match status" value="1"/>
</dbReference>
<accession>A0A1I7XG89</accession>
<feature type="domain" description="WWE" evidence="1">
    <location>
        <begin position="3"/>
        <end position="77"/>
    </location>
</feature>
<dbReference type="WBParaSite" id="Hba_16755">
    <property type="protein sequence ID" value="Hba_16755"/>
    <property type="gene ID" value="Hba_16755"/>
</dbReference>
<organism evidence="2 3">
    <name type="scientific">Heterorhabditis bacteriophora</name>
    <name type="common">Entomopathogenic nematode worm</name>
    <dbReference type="NCBI Taxonomy" id="37862"/>
    <lineage>
        <taxon>Eukaryota</taxon>
        <taxon>Metazoa</taxon>
        <taxon>Ecdysozoa</taxon>
        <taxon>Nematoda</taxon>
        <taxon>Chromadorea</taxon>
        <taxon>Rhabditida</taxon>
        <taxon>Rhabditina</taxon>
        <taxon>Rhabditomorpha</taxon>
        <taxon>Strongyloidea</taxon>
        <taxon>Heterorhabditidae</taxon>
        <taxon>Heterorhabditis</taxon>
    </lineage>
</organism>
<dbReference type="InterPro" id="IPR004170">
    <property type="entry name" value="WWE_dom"/>
</dbReference>